<dbReference type="InterPro" id="IPR050490">
    <property type="entry name" value="Bact_solute-bd_prot1"/>
</dbReference>
<evidence type="ECO:0000313" key="2">
    <source>
        <dbReference type="Proteomes" id="UP000514720"/>
    </source>
</evidence>
<dbReference type="KEGG" id="xcl:G4Z02_00195"/>
<dbReference type="SUPFAM" id="SSF49785">
    <property type="entry name" value="Galactose-binding domain-like"/>
    <property type="match status" value="1"/>
</dbReference>
<dbReference type="PANTHER" id="PTHR43649">
    <property type="entry name" value="ARABINOSE-BINDING PROTEIN-RELATED"/>
    <property type="match status" value="1"/>
</dbReference>
<dbReference type="PANTHER" id="PTHR43649:SF27">
    <property type="entry name" value="EXTRACELLULAR SOLUTE-BINDING PROTEIN FAMILY 1"/>
    <property type="match status" value="1"/>
</dbReference>
<sequence>MKKILILPLLLSFVFIISIFVDSYTIRAAEEDDLLSDMKLSDLMSDSITYIEAYDESSSYYGVYNNWMSIGEELPQGTYTITPDFVTGGEVVDTADSFGYDTSVRQFNPNDTMTFVVDVSEAGLYEFYFDYYLLDDTKLRPAIEFKVNNEFQYNEMANLEIPIKWEIDDEPVYDRYGDELTPNSQLFSEWSNFGLSDPNYFFVEPLKIYLAEGENTIDITINEGYVLFGDITVGNLYTDPVPYTEYLDNQPTATSDVPLITLDAERYQLESRQNIRSKFVRDPSLTPYTYKNRVLNVVDQTSYRKAGDSISYTFTVETAGYYQFSFKYQQFENDELSSYRTIRIDDEIPFKELESFAFPFTRRWDNITLGENGEAYEIYLDAGTHTLEMAVINSEIRDVYHTLVGVLEIIDDLAREINKITGGLTDRYRDYKLDLYIPNLVDDLQLIDEQIELSKQAIIDIYDDNDMAIINDLELAQRYLGEFIEDPDEIPPFKSRFNEGDQSIYGIINKNLPFLVDAPLQLDTIMLHDQAYELPKANASVFVRMWESVRSFVYSFFDPKYNDIDEIDDDTVEIWVRQSRLYIQVMQRMIDDDFTEDSGIKVQLSVMPDEQKIVLANAANTTPDAAMGLSVTRPFEFAIRDMVVDLKTLDGFYDVTSEFNKNSFIPFIYEDGVYSIPETMDVKLLFYRTDVLEFLGVEPPQTWEEVVSLIPVMQKYNYYFYTPLGGDLAFKTFGETTPFIYQHQGVIYNDTGDKVVLDEAGAYDAFEFMTDLFSVYNVPITTSNFFQKFRDGISPIGIGDGNMYIQLKYAAPELAGQWEVMPIPGIEYEYDDPDDCPGPLTDGVCIERWDPTYGTSSVIFNDSSKIDKVWEYYKWWFSSDVQSEFTYQLQSLLGDEFLHMTANVEAFRTSAWPSDSKYQVLEQWEWVRTTGKVPGDYLVERELSNAWNTVVNDGTNPRVAIDDAVVIMNRELRRKLEEFGYYQDGELVKPFIIPTFENIDQWMVEGGDSNE</sequence>
<dbReference type="InterPro" id="IPR008979">
    <property type="entry name" value="Galactose-bd-like_sf"/>
</dbReference>
<organism evidence="1 2">
    <name type="scientific">Candidatus Xianfuyuplasma coldseepsis</name>
    <dbReference type="NCBI Taxonomy" id="2782163"/>
    <lineage>
        <taxon>Bacteria</taxon>
        <taxon>Bacillati</taxon>
        <taxon>Mycoplasmatota</taxon>
        <taxon>Mollicutes</taxon>
        <taxon>Candidatus Izemoplasmatales</taxon>
        <taxon>Candidatus Izemoplasmataceae</taxon>
        <taxon>Candidatus Xianfuyuplasma</taxon>
    </lineage>
</organism>
<dbReference type="Pfam" id="PF01547">
    <property type="entry name" value="SBP_bac_1"/>
    <property type="match status" value="1"/>
</dbReference>
<protein>
    <submittedName>
        <fullName evidence="1">Extracellular solute-binding protein</fullName>
    </submittedName>
</protein>
<dbReference type="Gene3D" id="2.60.120.260">
    <property type="entry name" value="Galactose-binding domain-like"/>
    <property type="match status" value="2"/>
</dbReference>
<gene>
    <name evidence="1" type="ORF">G4Z02_00195</name>
</gene>
<dbReference type="RefSeq" id="WP_258877837.1">
    <property type="nucleotide sequence ID" value="NZ_CP048914.1"/>
</dbReference>
<proteinExistence type="predicted"/>
<keyword evidence="2" id="KW-1185">Reference proteome</keyword>
<dbReference type="Proteomes" id="UP000514720">
    <property type="component" value="Chromosome"/>
</dbReference>
<accession>A0A7L7KQK4</accession>
<reference evidence="1 2" key="1">
    <citation type="submission" date="2020-02" db="EMBL/GenBank/DDBJ databases">
        <authorList>
            <person name="Zheng R.K."/>
            <person name="Sun C.M."/>
        </authorList>
    </citation>
    <scope>NUCLEOTIDE SEQUENCE [LARGE SCALE GENOMIC DNA]</scope>
    <source>
        <strain evidence="2">zrk13</strain>
    </source>
</reference>
<dbReference type="SUPFAM" id="SSF53850">
    <property type="entry name" value="Periplasmic binding protein-like II"/>
    <property type="match status" value="1"/>
</dbReference>
<dbReference type="InterPro" id="IPR006059">
    <property type="entry name" value="SBP"/>
</dbReference>
<evidence type="ECO:0000313" key="1">
    <source>
        <dbReference type="EMBL" id="QMS84224.1"/>
    </source>
</evidence>
<dbReference type="Gene3D" id="3.40.190.10">
    <property type="entry name" value="Periplasmic binding protein-like II"/>
    <property type="match status" value="1"/>
</dbReference>
<name>A0A7L7KQK4_9MOLU</name>
<dbReference type="EMBL" id="CP048914">
    <property type="protein sequence ID" value="QMS84224.1"/>
    <property type="molecule type" value="Genomic_DNA"/>
</dbReference>
<dbReference type="AlphaFoldDB" id="A0A7L7KQK4"/>